<dbReference type="CDD" id="cd03429">
    <property type="entry name" value="NUDIX_NADH_pyrophosphatase_Nudt13"/>
    <property type="match status" value="1"/>
</dbReference>
<evidence type="ECO:0000256" key="5">
    <source>
        <dbReference type="ARBA" id="ARBA00022842"/>
    </source>
</evidence>
<dbReference type="InterPro" id="IPR049734">
    <property type="entry name" value="NudC-like_C"/>
</dbReference>
<evidence type="ECO:0000259" key="7">
    <source>
        <dbReference type="PROSITE" id="PS51462"/>
    </source>
</evidence>
<evidence type="ECO:0000256" key="1">
    <source>
        <dbReference type="ARBA" id="ARBA00001946"/>
    </source>
</evidence>
<keyword evidence="6" id="KW-0520">NAD</keyword>
<dbReference type="EMBL" id="FOJI01000001">
    <property type="protein sequence ID" value="SEV82711.1"/>
    <property type="molecule type" value="Genomic_DNA"/>
</dbReference>
<dbReference type="InterPro" id="IPR020084">
    <property type="entry name" value="NUDIX_hydrolase_CS"/>
</dbReference>
<dbReference type="PANTHER" id="PTHR11383">
    <property type="entry name" value="NUCLEOSIDE DIPHOSPHATE-LINKED MOIETY X MOTIF 13"/>
    <property type="match status" value="1"/>
</dbReference>
<accession>A0A1I0M5S1</accession>
<dbReference type="InterPro" id="IPR015797">
    <property type="entry name" value="NUDIX_hydrolase-like_dom_sf"/>
</dbReference>
<dbReference type="Gene3D" id="3.90.79.10">
    <property type="entry name" value="Nucleoside Triphosphate Pyrophosphohydrolase"/>
    <property type="match status" value="1"/>
</dbReference>
<dbReference type="RefSeq" id="WP_092449548.1">
    <property type="nucleotide sequence ID" value="NZ_FOJI01000001.1"/>
</dbReference>
<feature type="domain" description="Nudix hydrolase" evidence="7">
    <location>
        <begin position="154"/>
        <end position="279"/>
    </location>
</feature>
<keyword evidence="5" id="KW-0460">Magnesium</keyword>
<name>A0A1I0M5S1_9FIRM</name>
<dbReference type="PROSITE" id="PS00893">
    <property type="entry name" value="NUDIX_BOX"/>
    <property type="match status" value="1"/>
</dbReference>
<evidence type="ECO:0000256" key="4">
    <source>
        <dbReference type="ARBA" id="ARBA00022801"/>
    </source>
</evidence>
<dbReference type="Proteomes" id="UP000199701">
    <property type="component" value="Unassembled WGS sequence"/>
</dbReference>
<evidence type="ECO:0000256" key="2">
    <source>
        <dbReference type="ARBA" id="ARBA00012381"/>
    </source>
</evidence>
<evidence type="ECO:0000256" key="3">
    <source>
        <dbReference type="ARBA" id="ARBA00022723"/>
    </source>
</evidence>
<protein>
    <recommendedName>
        <fullName evidence="2">NAD(+) diphosphatase</fullName>
        <ecNumber evidence="2">3.6.1.22</ecNumber>
    </recommendedName>
</protein>
<dbReference type="AlphaFoldDB" id="A0A1I0M5S1"/>
<proteinExistence type="predicted"/>
<dbReference type="GO" id="GO:0046872">
    <property type="term" value="F:metal ion binding"/>
    <property type="evidence" value="ECO:0007669"/>
    <property type="project" value="UniProtKB-KW"/>
</dbReference>
<dbReference type="Gene3D" id="3.90.79.20">
    <property type="match status" value="1"/>
</dbReference>
<gene>
    <name evidence="8" type="ORF">SAMN05421659_101132</name>
</gene>
<dbReference type="PANTHER" id="PTHR11383:SF3">
    <property type="entry name" value="NAD(P)H PYROPHOSPHATASE NUDT13, MITOCHONDRIAL"/>
    <property type="match status" value="1"/>
</dbReference>
<keyword evidence="3" id="KW-0479">Metal-binding</keyword>
<dbReference type="EC" id="3.6.1.22" evidence="2"/>
<dbReference type="GO" id="GO:0016787">
    <property type="term" value="F:hydrolase activity"/>
    <property type="evidence" value="ECO:0007669"/>
    <property type="project" value="UniProtKB-KW"/>
</dbReference>
<evidence type="ECO:0000256" key="6">
    <source>
        <dbReference type="ARBA" id="ARBA00023027"/>
    </source>
</evidence>
<dbReference type="Pfam" id="PF00293">
    <property type="entry name" value="NUDIX"/>
    <property type="match status" value="1"/>
</dbReference>
<dbReference type="STRING" id="99656.SAMN05421659_101132"/>
<reference evidence="8 9" key="1">
    <citation type="submission" date="2016-10" db="EMBL/GenBank/DDBJ databases">
        <authorList>
            <person name="de Groot N.N."/>
        </authorList>
    </citation>
    <scope>NUCLEOTIDE SEQUENCE [LARGE SCALE GENOMIC DNA]</scope>
    <source>
        <strain evidence="8 9">DSM 9179</strain>
    </source>
</reference>
<dbReference type="Pfam" id="PF09297">
    <property type="entry name" value="Zn_ribbon_NUD"/>
    <property type="match status" value="1"/>
</dbReference>
<evidence type="ECO:0000313" key="8">
    <source>
        <dbReference type="EMBL" id="SEV82711.1"/>
    </source>
</evidence>
<dbReference type="InterPro" id="IPR000086">
    <property type="entry name" value="NUDIX_hydrolase_dom"/>
</dbReference>
<organism evidence="8 9">
    <name type="scientific">[Clostridium] fimetarium</name>
    <dbReference type="NCBI Taxonomy" id="99656"/>
    <lineage>
        <taxon>Bacteria</taxon>
        <taxon>Bacillati</taxon>
        <taxon>Bacillota</taxon>
        <taxon>Clostridia</taxon>
        <taxon>Lachnospirales</taxon>
        <taxon>Lachnospiraceae</taxon>
    </lineage>
</organism>
<dbReference type="InterPro" id="IPR015376">
    <property type="entry name" value="Znr_NADH_PPase"/>
</dbReference>
<dbReference type="NCBIfam" id="NF001299">
    <property type="entry name" value="PRK00241.1"/>
    <property type="match status" value="1"/>
</dbReference>
<dbReference type="SUPFAM" id="SSF55811">
    <property type="entry name" value="Nudix"/>
    <property type="match status" value="1"/>
</dbReference>
<sequence>MEKKKINEIAPHVFKNEMVFRTATQDDYVFIFQEDQVLLKELNIPQICDIYSKIDFKMEELEYLFSIDDRAYYLLRDKNTKNLCVPDSKLEFQSNQIYRTLEERYIAFAIMTAGQLYRWMKKHRFCGCCGSKMLKSTTERALICDKCGETIYVNISPAIAVAIINGDKLLMARNVYGTFLRFALIAGYMEIGESFEDTIKREVMEEVGIKVKNLRFYKSQPWSASDSLMIGFYADLDGDDTITCQESEIAEARWFTREEIEPDFARISLSYEIIENFRLGTYPH</sequence>
<dbReference type="OrthoDB" id="9787476at2"/>
<keyword evidence="9" id="KW-1185">Reference proteome</keyword>
<comment type="cofactor">
    <cofactor evidence="1">
        <name>Mg(2+)</name>
        <dbReference type="ChEBI" id="CHEBI:18420"/>
    </cofactor>
</comment>
<evidence type="ECO:0000313" key="9">
    <source>
        <dbReference type="Proteomes" id="UP000199701"/>
    </source>
</evidence>
<dbReference type="PROSITE" id="PS51462">
    <property type="entry name" value="NUDIX"/>
    <property type="match status" value="1"/>
</dbReference>
<keyword evidence="4" id="KW-0378">Hydrolase</keyword>